<dbReference type="OMA" id="WPENILR"/>
<evidence type="ECO:0000256" key="1">
    <source>
        <dbReference type="SAM" id="MobiDB-lite"/>
    </source>
</evidence>
<feature type="compositionally biased region" description="Basic and acidic residues" evidence="1">
    <location>
        <begin position="99"/>
        <end position="110"/>
    </location>
</feature>
<feature type="region of interest" description="Disordered" evidence="1">
    <location>
        <begin position="1"/>
        <end position="110"/>
    </location>
</feature>
<dbReference type="OrthoDB" id="2351940at2759"/>
<accession>A0A084QPW5</accession>
<dbReference type="InParanoid" id="A0A084QPW5"/>
<keyword evidence="3" id="KW-1185">Reference proteome</keyword>
<feature type="region of interest" description="Disordered" evidence="1">
    <location>
        <begin position="365"/>
        <end position="401"/>
    </location>
</feature>
<feature type="compositionally biased region" description="Basic and acidic residues" evidence="1">
    <location>
        <begin position="62"/>
        <end position="84"/>
    </location>
</feature>
<name>A0A084QPW5_STAC4</name>
<sequence length="512" mass="57990">MSSRSGPGSHRNRSNDSQDEFPPLPTPRFPPSLRTLNSPRERDGNPPSSARSQGRYWSTASRRAERIRNLEDRPAGVHDHDRSGDQTWSAPRRRPSRARHAETRDTNFEEDLDRSLDEANAHLRVLLDLSAHPTLTSPLPPPSVTYYTPQLRNRELADEHRRNKRRKLESDKLAPTFKGFRYGKYGQVEPGQLKMEIVSCDGGMFSNESVYAADNILKDDTSVYCTKGNRCNIVLCHQGATVFTLQELVIKAPGSMNYSHPIREGMVFVAMTQDEVLSRTAQYQIQYAPRCGQPPFPGQDDGQSLERDPYDVISIRHHEDGTTTSIPWRTSVLNEDDDEMDSRLAQMPREFRGNQPDFRITTECSDAEEEEYNTSSRPYRPPPNRIGSLPFETGGSDSDDPDVFNPGTYMDRFQRARNRSSLSLTEAWEAHATATQEAVRAVGGELLVPHAHFFIEKKKSKCTIRFDPPVSGRFILLKIWSSHHDPASNIDIQSVMARGFAGPRYFPSIQLC</sequence>
<dbReference type="AlphaFoldDB" id="A0A084QPW5"/>
<proteinExistence type="predicted"/>
<dbReference type="Proteomes" id="UP000028524">
    <property type="component" value="Unassembled WGS sequence"/>
</dbReference>
<dbReference type="HOGENOM" id="CLU_019419_2_0_1"/>
<dbReference type="EMBL" id="KL660509">
    <property type="protein sequence ID" value="KFA66000.1"/>
    <property type="molecule type" value="Genomic_DNA"/>
</dbReference>
<reference evidence="2 3" key="1">
    <citation type="journal article" date="2014" name="BMC Genomics">
        <title>Comparative genome sequencing reveals chemotype-specific gene clusters in the toxigenic black mold Stachybotrys.</title>
        <authorList>
            <person name="Semeiks J."/>
            <person name="Borek D."/>
            <person name="Otwinowski Z."/>
            <person name="Grishin N.V."/>
        </authorList>
    </citation>
    <scope>NUCLEOTIDE SEQUENCE [LARGE SCALE GENOMIC DNA]</scope>
    <source>
        <strain evidence="2 3">IBT 40285</strain>
    </source>
</reference>
<feature type="compositionally biased region" description="Polar residues" evidence="1">
    <location>
        <begin position="46"/>
        <end position="61"/>
    </location>
</feature>
<evidence type="ECO:0008006" key="4">
    <source>
        <dbReference type="Google" id="ProtNLM"/>
    </source>
</evidence>
<dbReference type="STRING" id="1283841.A0A084QPW5"/>
<organism evidence="2 3">
    <name type="scientific">Stachybotrys chlorohalonatus (strain IBT 40285)</name>
    <dbReference type="NCBI Taxonomy" id="1283841"/>
    <lineage>
        <taxon>Eukaryota</taxon>
        <taxon>Fungi</taxon>
        <taxon>Dikarya</taxon>
        <taxon>Ascomycota</taxon>
        <taxon>Pezizomycotina</taxon>
        <taxon>Sordariomycetes</taxon>
        <taxon>Hypocreomycetidae</taxon>
        <taxon>Hypocreales</taxon>
        <taxon>Stachybotryaceae</taxon>
        <taxon>Stachybotrys</taxon>
    </lineage>
</organism>
<gene>
    <name evidence="2" type="ORF">S40285_07192</name>
</gene>
<evidence type="ECO:0000313" key="3">
    <source>
        <dbReference type="Proteomes" id="UP000028524"/>
    </source>
</evidence>
<protein>
    <recommendedName>
        <fullName evidence="4">Eukaryotic translation initiation factor 6</fullName>
    </recommendedName>
</protein>
<evidence type="ECO:0000313" key="2">
    <source>
        <dbReference type="EMBL" id="KFA66000.1"/>
    </source>
</evidence>